<dbReference type="SUPFAM" id="SSF55785">
    <property type="entry name" value="PYP-like sensor domain (PAS domain)"/>
    <property type="match status" value="1"/>
</dbReference>
<dbReference type="InterPro" id="IPR029787">
    <property type="entry name" value="Nucleotide_cyclase"/>
</dbReference>
<reference evidence="4" key="1">
    <citation type="submission" date="2016-11" db="EMBL/GenBank/DDBJ databases">
        <authorList>
            <person name="Varghese N."/>
            <person name="Submissions S."/>
        </authorList>
    </citation>
    <scope>NUCLEOTIDE SEQUENCE [LARGE SCALE GENOMIC DNA]</scope>
    <source>
        <strain evidence="4">DSM 17456</strain>
    </source>
</reference>
<dbReference type="STRING" id="1121457.SAMN02745161_1167"/>
<keyword evidence="4" id="KW-1185">Reference proteome</keyword>
<dbReference type="SUPFAM" id="SSF55073">
    <property type="entry name" value="Nucleotide cyclase"/>
    <property type="match status" value="1"/>
</dbReference>
<dbReference type="CDD" id="cd01949">
    <property type="entry name" value="GGDEF"/>
    <property type="match status" value="1"/>
</dbReference>
<dbReference type="CDD" id="cd00130">
    <property type="entry name" value="PAS"/>
    <property type="match status" value="1"/>
</dbReference>
<dbReference type="InterPro" id="IPR000014">
    <property type="entry name" value="PAS"/>
</dbReference>
<evidence type="ECO:0000259" key="2">
    <source>
        <dbReference type="PROSITE" id="PS50887"/>
    </source>
</evidence>
<dbReference type="Gene3D" id="3.30.70.270">
    <property type="match status" value="1"/>
</dbReference>
<name>A0A1N6F8L8_9BACT</name>
<dbReference type="PANTHER" id="PTHR46663:SF4">
    <property type="entry name" value="DIGUANYLATE CYCLASE DGCT-RELATED"/>
    <property type="match status" value="1"/>
</dbReference>
<dbReference type="Gene3D" id="3.30.450.20">
    <property type="entry name" value="PAS domain"/>
    <property type="match status" value="1"/>
</dbReference>
<dbReference type="EMBL" id="FSRG01000004">
    <property type="protein sequence ID" value="SIN91600.1"/>
    <property type="molecule type" value="Genomic_DNA"/>
</dbReference>
<dbReference type="InterPro" id="IPR043128">
    <property type="entry name" value="Rev_trsase/Diguanyl_cyclase"/>
</dbReference>
<dbReference type="Pfam" id="PF00990">
    <property type="entry name" value="GGDEF"/>
    <property type="match status" value="1"/>
</dbReference>
<dbReference type="FunFam" id="3.30.70.270:FF:000001">
    <property type="entry name" value="Diguanylate cyclase domain protein"/>
    <property type="match status" value="1"/>
</dbReference>
<dbReference type="PROSITE" id="PS50887">
    <property type="entry name" value="GGDEF"/>
    <property type="match status" value="1"/>
</dbReference>
<dbReference type="NCBIfam" id="TIGR00229">
    <property type="entry name" value="sensory_box"/>
    <property type="match status" value="1"/>
</dbReference>
<dbReference type="PANTHER" id="PTHR46663">
    <property type="entry name" value="DIGUANYLATE CYCLASE DGCT-RELATED"/>
    <property type="match status" value="1"/>
</dbReference>
<gene>
    <name evidence="3" type="ORF">SAMN02745161_1167</name>
</gene>
<dbReference type="NCBIfam" id="TIGR00254">
    <property type="entry name" value="GGDEF"/>
    <property type="match status" value="1"/>
</dbReference>
<evidence type="ECO:0000259" key="1">
    <source>
        <dbReference type="PROSITE" id="PS50112"/>
    </source>
</evidence>
<evidence type="ECO:0000313" key="3">
    <source>
        <dbReference type="EMBL" id="SIN91600.1"/>
    </source>
</evidence>
<protein>
    <submittedName>
        <fullName evidence="3">PAS domain S-box-containing protein/diguanylate cyclase (GGDEF) domain-containing protein</fullName>
    </submittedName>
</protein>
<dbReference type="SMART" id="SM00267">
    <property type="entry name" value="GGDEF"/>
    <property type="match status" value="1"/>
</dbReference>
<dbReference type="InterPro" id="IPR052163">
    <property type="entry name" value="DGC-Regulatory_Protein"/>
</dbReference>
<dbReference type="OrthoDB" id="9790367at2"/>
<organism evidence="3 4">
    <name type="scientific">Halodesulfovibrio marinisediminis DSM 17456</name>
    <dbReference type="NCBI Taxonomy" id="1121457"/>
    <lineage>
        <taxon>Bacteria</taxon>
        <taxon>Pseudomonadati</taxon>
        <taxon>Thermodesulfobacteriota</taxon>
        <taxon>Desulfovibrionia</taxon>
        <taxon>Desulfovibrionales</taxon>
        <taxon>Desulfovibrionaceae</taxon>
        <taxon>Halodesulfovibrio</taxon>
    </lineage>
</organism>
<dbReference type="AlphaFoldDB" id="A0A1N6F8L8"/>
<accession>A0A1N6F8L8</accession>
<dbReference type="InterPro" id="IPR035965">
    <property type="entry name" value="PAS-like_dom_sf"/>
</dbReference>
<feature type="domain" description="GGDEF" evidence="2">
    <location>
        <begin position="166"/>
        <end position="298"/>
    </location>
</feature>
<dbReference type="PROSITE" id="PS50112">
    <property type="entry name" value="PAS"/>
    <property type="match status" value="1"/>
</dbReference>
<dbReference type="Pfam" id="PF13426">
    <property type="entry name" value="PAS_9"/>
    <property type="match status" value="1"/>
</dbReference>
<dbReference type="GO" id="GO:0003824">
    <property type="term" value="F:catalytic activity"/>
    <property type="evidence" value="ECO:0007669"/>
    <property type="project" value="UniProtKB-ARBA"/>
</dbReference>
<proteinExistence type="predicted"/>
<dbReference type="RefSeq" id="WP_074216016.1">
    <property type="nucleotide sequence ID" value="NZ_FSRG01000004.1"/>
</dbReference>
<sequence>MDTDFYKDVLMALSDGVYVVNKKREILFWSDGAEKVTGYSSSEVLGKRCADNVLCHVTAEGEELCTKGCPLRSTIRNGNLAEADVFLHHKLGHRVPVTVKATPLKDQAGKVVGAVEFFSQLSSQDNFLAELEKLRNTALTDRLTKVGNRRFGEITLENLTRKASDTPYGLLFVDIDHFKHVNDTWGHSVGDDVLRMVANSVSSGLRTGDAISRWGGEEFLLILPSSTVQELVTIGERLRMLVEKSWLEYQGTIIKVTASIGGAMVTKGEDVTSVLQRADKQLYFCKSNGRNMVSIDDAILITNKHTGGI</sequence>
<evidence type="ECO:0000313" key="4">
    <source>
        <dbReference type="Proteomes" id="UP000184694"/>
    </source>
</evidence>
<dbReference type="Proteomes" id="UP000184694">
    <property type="component" value="Unassembled WGS sequence"/>
</dbReference>
<dbReference type="InterPro" id="IPR000160">
    <property type="entry name" value="GGDEF_dom"/>
</dbReference>
<feature type="domain" description="PAS" evidence="1">
    <location>
        <begin position="2"/>
        <end position="78"/>
    </location>
</feature>